<dbReference type="Gene3D" id="3.40.190.10">
    <property type="entry name" value="Periplasmic binding protein-like II"/>
    <property type="match status" value="2"/>
</dbReference>
<evidence type="ECO:0000313" key="2">
    <source>
        <dbReference type="EMBL" id="NHZ36112.1"/>
    </source>
</evidence>
<comment type="caution">
    <text evidence="2">The sequence shown here is derived from an EMBL/GenBank/DDBJ whole genome shotgun (WGS) entry which is preliminary data.</text>
</comment>
<name>A0ABX0LW79_9BURK</name>
<protein>
    <submittedName>
        <fullName evidence="2">Amino acid ABC transporter substrate-binding protein</fullName>
    </submittedName>
</protein>
<gene>
    <name evidence="2" type="ORF">F0185_21315</name>
</gene>
<dbReference type="EMBL" id="VUYU01000015">
    <property type="protein sequence ID" value="NHZ36112.1"/>
    <property type="molecule type" value="Genomic_DNA"/>
</dbReference>
<accession>A0ABX0LW79</accession>
<evidence type="ECO:0000256" key="1">
    <source>
        <dbReference type="SAM" id="SignalP"/>
    </source>
</evidence>
<feature type="signal peptide" evidence="1">
    <location>
        <begin position="1"/>
        <end position="45"/>
    </location>
</feature>
<organism evidence="2 3">
    <name type="scientific">Massilia rubra</name>
    <dbReference type="NCBI Taxonomy" id="2607910"/>
    <lineage>
        <taxon>Bacteria</taxon>
        <taxon>Pseudomonadati</taxon>
        <taxon>Pseudomonadota</taxon>
        <taxon>Betaproteobacteria</taxon>
        <taxon>Burkholderiales</taxon>
        <taxon>Oxalobacteraceae</taxon>
        <taxon>Telluria group</taxon>
        <taxon>Massilia</taxon>
    </lineage>
</organism>
<reference evidence="2 3" key="1">
    <citation type="submission" date="2019-09" db="EMBL/GenBank/DDBJ databases">
        <title>Taxonomy of Antarctic Massilia spp.: description of Massilia rubra sp. nov., Massilia aquatica sp. nov., Massilia mucilaginosa sp. nov., Massilia frigida sp. nov. isolated from streams, lakes and regoliths.</title>
        <authorList>
            <person name="Holochova P."/>
            <person name="Sedlacek I."/>
            <person name="Kralova S."/>
            <person name="Maslanova I."/>
            <person name="Busse H.-J."/>
            <person name="Stankova E."/>
            <person name="Vrbovska V."/>
            <person name="Kovarovic V."/>
            <person name="Bartak M."/>
            <person name="Svec P."/>
            <person name="Pantucek R."/>
        </authorList>
    </citation>
    <scope>NUCLEOTIDE SEQUENCE [LARGE SCALE GENOMIC DNA]</scope>
    <source>
        <strain evidence="2 3">CCM 8692</strain>
    </source>
</reference>
<keyword evidence="3" id="KW-1185">Reference proteome</keyword>
<evidence type="ECO:0000313" key="3">
    <source>
        <dbReference type="Proteomes" id="UP000785613"/>
    </source>
</evidence>
<dbReference type="Proteomes" id="UP000785613">
    <property type="component" value="Unassembled WGS sequence"/>
</dbReference>
<proteinExistence type="predicted"/>
<keyword evidence="1" id="KW-0732">Signal</keyword>
<sequence length="283" mass="31938">MNAGFAVCYASRSSFSGYTVSHFRTLLTSSLLALCMALCTANAQARIKVVVATDSWAQLMYLDSRNVPAGDLADFINRMNEVQDTFQFDLVIYPRLRVDRVFIDKEADVYPLRTTLWTRPELGLLPTKTIFTSGDIYFARRANRFGGHKVFDDLATKTVAGVRGYHYQLFNNNTDESYIWKHFNAYLFSSNEGVIRFVQAGRADVGIVPEVIMAKYMNDPNVRQQLIVAERYDSQVALSNLVRKDGPISVEQMNAIVDLLVKSGDVQKLKARLSIQPVRPAKK</sequence>
<feature type="chain" id="PRO_5047386125" evidence="1">
    <location>
        <begin position="46"/>
        <end position="283"/>
    </location>
</feature>
<dbReference type="SUPFAM" id="SSF53850">
    <property type="entry name" value="Periplasmic binding protein-like II"/>
    <property type="match status" value="1"/>
</dbReference>